<dbReference type="EMBL" id="FPBA01000004">
    <property type="protein sequence ID" value="SFT58332.1"/>
    <property type="molecule type" value="Genomic_DNA"/>
</dbReference>
<dbReference type="Gene3D" id="3.90.180.10">
    <property type="entry name" value="Medium-chain alcohol dehydrogenases, catalytic domain"/>
    <property type="match status" value="1"/>
</dbReference>
<feature type="compositionally biased region" description="Low complexity" evidence="1">
    <location>
        <begin position="1"/>
        <end position="13"/>
    </location>
</feature>
<reference evidence="3" key="1">
    <citation type="submission" date="2016-10" db="EMBL/GenBank/DDBJ databases">
        <authorList>
            <person name="Varghese N."/>
            <person name="Submissions S."/>
        </authorList>
    </citation>
    <scope>NUCLEOTIDE SEQUENCE [LARGE SCALE GENOMIC DNA]</scope>
    <source>
        <strain evidence="3">DSM 46136</strain>
    </source>
</reference>
<sequence length="121" mass="13303">MAASSIARRLSSSTPGEHPNLGRCAFVGEGGPISLPVSELLIHEQVTLHGSWATSLRHTEELLEHLVRWSLHPERIVTHRFTLDQADEAHRVGDRGAAHRASPWEVGSVHRIAPPAQPAHR</sequence>
<keyword evidence="3" id="KW-1185">Reference proteome</keyword>
<evidence type="ECO:0008006" key="4">
    <source>
        <dbReference type="Google" id="ProtNLM"/>
    </source>
</evidence>
<feature type="region of interest" description="Disordered" evidence="1">
    <location>
        <begin position="92"/>
        <end position="121"/>
    </location>
</feature>
<gene>
    <name evidence="2" type="ORF">SAMN05660657_01750</name>
</gene>
<protein>
    <recommendedName>
        <fullName evidence="4">Zinc-binding dehydrogenase</fullName>
    </recommendedName>
</protein>
<name>A0A1I6Z6J9_9ACTN</name>
<organism evidence="2 3">
    <name type="scientific">Geodermatophilus amargosae</name>
    <dbReference type="NCBI Taxonomy" id="1296565"/>
    <lineage>
        <taxon>Bacteria</taxon>
        <taxon>Bacillati</taxon>
        <taxon>Actinomycetota</taxon>
        <taxon>Actinomycetes</taxon>
        <taxon>Geodermatophilales</taxon>
        <taxon>Geodermatophilaceae</taxon>
        <taxon>Geodermatophilus</taxon>
    </lineage>
</organism>
<feature type="region of interest" description="Disordered" evidence="1">
    <location>
        <begin position="1"/>
        <end position="21"/>
    </location>
</feature>
<evidence type="ECO:0000313" key="2">
    <source>
        <dbReference type="EMBL" id="SFT58332.1"/>
    </source>
</evidence>
<dbReference type="AlphaFoldDB" id="A0A1I6Z6J9"/>
<proteinExistence type="predicted"/>
<dbReference type="Gene3D" id="3.40.50.720">
    <property type="entry name" value="NAD(P)-binding Rossmann-like Domain"/>
    <property type="match status" value="1"/>
</dbReference>
<dbReference type="RefSeq" id="WP_175551502.1">
    <property type="nucleotide sequence ID" value="NZ_FPBA01000004.1"/>
</dbReference>
<dbReference type="STRING" id="1296565.SAMN05660657_01750"/>
<dbReference type="Proteomes" id="UP000199546">
    <property type="component" value="Unassembled WGS sequence"/>
</dbReference>
<evidence type="ECO:0000313" key="3">
    <source>
        <dbReference type="Proteomes" id="UP000199546"/>
    </source>
</evidence>
<evidence type="ECO:0000256" key="1">
    <source>
        <dbReference type="SAM" id="MobiDB-lite"/>
    </source>
</evidence>
<accession>A0A1I6Z6J9</accession>